<dbReference type="AlphaFoldDB" id="A0A392SHW4"/>
<sequence length="53" mass="5813">TKQFYPSVFTVIQSNYNTWTMLNELSLPIVPFGEKKTVPLDTKSAAGNLAGPP</sequence>
<protein>
    <submittedName>
        <fullName evidence="1">Uncharacterized protein</fullName>
    </submittedName>
</protein>
<dbReference type="EMBL" id="LXQA010387160">
    <property type="protein sequence ID" value="MCI48483.1"/>
    <property type="molecule type" value="Genomic_DNA"/>
</dbReference>
<feature type="non-terminal residue" evidence="1">
    <location>
        <position position="1"/>
    </location>
</feature>
<accession>A0A392SHW4</accession>
<comment type="caution">
    <text evidence="1">The sequence shown here is derived from an EMBL/GenBank/DDBJ whole genome shotgun (WGS) entry which is preliminary data.</text>
</comment>
<evidence type="ECO:0000313" key="2">
    <source>
        <dbReference type="Proteomes" id="UP000265520"/>
    </source>
</evidence>
<dbReference type="Proteomes" id="UP000265520">
    <property type="component" value="Unassembled WGS sequence"/>
</dbReference>
<proteinExistence type="predicted"/>
<keyword evidence="2" id="KW-1185">Reference proteome</keyword>
<evidence type="ECO:0000313" key="1">
    <source>
        <dbReference type="EMBL" id="MCI48483.1"/>
    </source>
</evidence>
<name>A0A392SHW4_9FABA</name>
<organism evidence="1 2">
    <name type="scientific">Trifolium medium</name>
    <dbReference type="NCBI Taxonomy" id="97028"/>
    <lineage>
        <taxon>Eukaryota</taxon>
        <taxon>Viridiplantae</taxon>
        <taxon>Streptophyta</taxon>
        <taxon>Embryophyta</taxon>
        <taxon>Tracheophyta</taxon>
        <taxon>Spermatophyta</taxon>
        <taxon>Magnoliopsida</taxon>
        <taxon>eudicotyledons</taxon>
        <taxon>Gunneridae</taxon>
        <taxon>Pentapetalae</taxon>
        <taxon>rosids</taxon>
        <taxon>fabids</taxon>
        <taxon>Fabales</taxon>
        <taxon>Fabaceae</taxon>
        <taxon>Papilionoideae</taxon>
        <taxon>50 kb inversion clade</taxon>
        <taxon>NPAAA clade</taxon>
        <taxon>Hologalegina</taxon>
        <taxon>IRL clade</taxon>
        <taxon>Trifolieae</taxon>
        <taxon>Trifolium</taxon>
    </lineage>
</organism>
<reference evidence="1 2" key="1">
    <citation type="journal article" date="2018" name="Front. Plant Sci.">
        <title>Red Clover (Trifolium pratense) and Zigzag Clover (T. medium) - A Picture of Genomic Similarities and Differences.</title>
        <authorList>
            <person name="Dluhosova J."/>
            <person name="Istvanek J."/>
            <person name="Nedelnik J."/>
            <person name="Repkova J."/>
        </authorList>
    </citation>
    <scope>NUCLEOTIDE SEQUENCE [LARGE SCALE GENOMIC DNA]</scope>
    <source>
        <strain evidence="2">cv. 10/8</strain>
        <tissue evidence="1">Leaf</tissue>
    </source>
</reference>